<dbReference type="Pfam" id="PF02852">
    <property type="entry name" value="Pyr_redox_dim"/>
    <property type="match status" value="1"/>
</dbReference>
<evidence type="ECO:0000259" key="7">
    <source>
        <dbReference type="PROSITE" id="PS50206"/>
    </source>
</evidence>
<dbReference type="InterPro" id="IPR023753">
    <property type="entry name" value="FAD/NAD-binding_dom"/>
</dbReference>
<dbReference type="PANTHER" id="PTHR43429:SF1">
    <property type="entry name" value="NAD(P)H SULFUR OXIDOREDUCTASE (COA-DEPENDENT)"/>
    <property type="match status" value="1"/>
</dbReference>
<comment type="cofactor">
    <cofactor evidence="1">
        <name>FAD</name>
        <dbReference type="ChEBI" id="CHEBI:57692"/>
    </cofactor>
</comment>
<dbReference type="AlphaFoldDB" id="A0A9D2LSZ2"/>
<evidence type="ECO:0000313" key="9">
    <source>
        <dbReference type="Proteomes" id="UP000823842"/>
    </source>
</evidence>
<evidence type="ECO:0000256" key="4">
    <source>
        <dbReference type="ARBA" id="ARBA00022827"/>
    </source>
</evidence>
<comment type="caution">
    <text evidence="8">The sequence shown here is derived from an EMBL/GenBank/DDBJ whole genome shotgun (WGS) entry which is preliminary data.</text>
</comment>
<dbReference type="Pfam" id="PF00581">
    <property type="entry name" value="Rhodanese"/>
    <property type="match status" value="1"/>
</dbReference>
<name>A0A9D2LSZ2_9FIRM</name>
<evidence type="ECO:0000256" key="5">
    <source>
        <dbReference type="ARBA" id="ARBA00023002"/>
    </source>
</evidence>
<evidence type="ECO:0000256" key="2">
    <source>
        <dbReference type="ARBA" id="ARBA00009130"/>
    </source>
</evidence>
<dbReference type="Pfam" id="PF07992">
    <property type="entry name" value="Pyr_redox_2"/>
    <property type="match status" value="1"/>
</dbReference>
<dbReference type="InterPro" id="IPR036873">
    <property type="entry name" value="Rhodanese-like_dom_sf"/>
</dbReference>
<dbReference type="Gene3D" id="3.40.250.10">
    <property type="entry name" value="Rhodanese-like domain"/>
    <property type="match status" value="1"/>
</dbReference>
<sequence>MKVLILGGVAAGTKAAAKLKREDPACDVCILSKGKHISYAGCGLPYYVGNVIHEKEALIVNTPEKFSALTGADVKTETEAIALHPETKTVDAKDLKTGEISSYPYDKLVIATGASPFIPDIPGVHLKNVFVMRTPEDAISLREAIEDGSIKRAVVAGGGFIGLEVAENLAAQGVKVSVIDFAPHILPNFLDPDFSEYVENKMADQGIMPITGVSLEGVIGTDKVEKVQTSKRAMKADALIIAIGIRPNTAFLEGSGIEMTKGTILTNEYMETNLPDIYAVGDCAMVHNRLTGKPAWSPMGSTANIAGRILAKDIAGSRISYPGVLGTGVAKLPGGLNVGRTGLTETAAKAEGMDIVSAVSVVDDKAHYYPGAGSFLVKLVAEKASHKLLGIQVLGTGAVDKMTDIAVTAISLGASVEQLASMDFAYAPPFSTAIHPIAHAVNILLNKMNGEMDSFSPAQYQEGEAEGYRIVDCAMQPSLPNHPYLDLVKIKGEQEGYKKDEKLLLVCTKGKRAYLTQNRLKHYGYTNTKVLEGGTTFNTSIMDEE</sequence>
<feature type="domain" description="Rhodanese" evidence="7">
    <location>
        <begin position="464"/>
        <end position="539"/>
    </location>
</feature>
<dbReference type="InterPro" id="IPR036188">
    <property type="entry name" value="FAD/NAD-bd_sf"/>
</dbReference>
<organism evidence="8 9">
    <name type="scientific">Candidatus Blautia faecavium</name>
    <dbReference type="NCBI Taxonomy" id="2838487"/>
    <lineage>
        <taxon>Bacteria</taxon>
        <taxon>Bacillati</taxon>
        <taxon>Bacillota</taxon>
        <taxon>Clostridia</taxon>
        <taxon>Lachnospirales</taxon>
        <taxon>Lachnospiraceae</taxon>
        <taxon>Blautia</taxon>
    </lineage>
</organism>
<dbReference type="PANTHER" id="PTHR43429">
    <property type="entry name" value="PYRIDINE NUCLEOTIDE-DISULFIDE OXIDOREDUCTASE DOMAIN-CONTAINING"/>
    <property type="match status" value="1"/>
</dbReference>
<keyword evidence="6" id="KW-0676">Redox-active center</keyword>
<reference evidence="8" key="1">
    <citation type="journal article" date="2021" name="PeerJ">
        <title>Extensive microbial diversity within the chicken gut microbiome revealed by metagenomics and culture.</title>
        <authorList>
            <person name="Gilroy R."/>
            <person name="Ravi A."/>
            <person name="Getino M."/>
            <person name="Pursley I."/>
            <person name="Horton D.L."/>
            <person name="Alikhan N.F."/>
            <person name="Baker D."/>
            <person name="Gharbi K."/>
            <person name="Hall N."/>
            <person name="Watson M."/>
            <person name="Adriaenssens E.M."/>
            <person name="Foster-Nyarko E."/>
            <person name="Jarju S."/>
            <person name="Secka A."/>
            <person name="Antonio M."/>
            <person name="Oren A."/>
            <person name="Chaudhuri R.R."/>
            <person name="La Ragione R."/>
            <person name="Hildebrand F."/>
            <person name="Pallen M.J."/>
        </authorList>
    </citation>
    <scope>NUCLEOTIDE SEQUENCE</scope>
    <source>
        <strain evidence="8">ChiSjej1B19-5720</strain>
    </source>
</reference>
<comment type="similarity">
    <text evidence="2">Belongs to the class-III pyridine nucleotide-disulfide oxidoreductase family.</text>
</comment>
<dbReference type="InterPro" id="IPR016156">
    <property type="entry name" value="FAD/NAD-linked_Rdtase_dimer_sf"/>
</dbReference>
<evidence type="ECO:0000313" key="8">
    <source>
        <dbReference type="EMBL" id="HJB29076.1"/>
    </source>
</evidence>
<dbReference type="InterPro" id="IPR001763">
    <property type="entry name" value="Rhodanese-like_dom"/>
</dbReference>
<evidence type="ECO:0000256" key="6">
    <source>
        <dbReference type="ARBA" id="ARBA00023284"/>
    </source>
</evidence>
<dbReference type="SUPFAM" id="SSF51905">
    <property type="entry name" value="FAD/NAD(P)-binding domain"/>
    <property type="match status" value="2"/>
</dbReference>
<dbReference type="PRINTS" id="PR00368">
    <property type="entry name" value="FADPNR"/>
</dbReference>
<gene>
    <name evidence="8" type="ORF">IAA06_09840</name>
</gene>
<dbReference type="SUPFAM" id="SSF55424">
    <property type="entry name" value="FAD/NAD-linked reductases, dimerisation (C-terminal) domain"/>
    <property type="match status" value="1"/>
</dbReference>
<reference evidence="8" key="2">
    <citation type="submission" date="2021-04" db="EMBL/GenBank/DDBJ databases">
        <authorList>
            <person name="Gilroy R."/>
        </authorList>
    </citation>
    <scope>NUCLEOTIDE SEQUENCE</scope>
    <source>
        <strain evidence="8">ChiSjej1B19-5720</strain>
    </source>
</reference>
<dbReference type="CDD" id="cd00158">
    <property type="entry name" value="RHOD"/>
    <property type="match status" value="1"/>
</dbReference>
<dbReference type="GO" id="GO:0016491">
    <property type="term" value="F:oxidoreductase activity"/>
    <property type="evidence" value="ECO:0007669"/>
    <property type="project" value="UniProtKB-KW"/>
</dbReference>
<dbReference type="InterPro" id="IPR004099">
    <property type="entry name" value="Pyr_nucl-diS_OxRdtase_dimer"/>
</dbReference>
<keyword evidence="5" id="KW-0560">Oxidoreductase</keyword>
<evidence type="ECO:0000256" key="3">
    <source>
        <dbReference type="ARBA" id="ARBA00022630"/>
    </source>
</evidence>
<proteinExistence type="inferred from homology"/>
<evidence type="ECO:0000256" key="1">
    <source>
        <dbReference type="ARBA" id="ARBA00001974"/>
    </source>
</evidence>
<dbReference type="SUPFAM" id="SSF52821">
    <property type="entry name" value="Rhodanese/Cell cycle control phosphatase"/>
    <property type="match status" value="1"/>
</dbReference>
<protein>
    <submittedName>
        <fullName evidence="8">FAD-dependent oxidoreductase</fullName>
    </submittedName>
</protein>
<keyword evidence="4" id="KW-0274">FAD</keyword>
<dbReference type="PRINTS" id="PR00411">
    <property type="entry name" value="PNDRDTASEI"/>
</dbReference>
<keyword evidence="3" id="KW-0285">Flavoprotein</keyword>
<dbReference type="EMBL" id="DWYZ01000182">
    <property type="protein sequence ID" value="HJB29076.1"/>
    <property type="molecule type" value="Genomic_DNA"/>
</dbReference>
<accession>A0A9D2LSZ2</accession>
<dbReference type="InterPro" id="IPR050260">
    <property type="entry name" value="FAD-bd_OxRdtase"/>
</dbReference>
<dbReference type="Proteomes" id="UP000823842">
    <property type="component" value="Unassembled WGS sequence"/>
</dbReference>
<dbReference type="PROSITE" id="PS50206">
    <property type="entry name" value="RHODANESE_3"/>
    <property type="match status" value="1"/>
</dbReference>
<dbReference type="Gene3D" id="3.50.50.60">
    <property type="entry name" value="FAD/NAD(P)-binding domain"/>
    <property type="match status" value="2"/>
</dbReference>